<dbReference type="Pfam" id="PF14107">
    <property type="entry name" value="DUF4280"/>
    <property type="match status" value="1"/>
</dbReference>
<evidence type="ECO:0000313" key="1">
    <source>
        <dbReference type="EMBL" id="ANY65223.1"/>
    </source>
</evidence>
<dbReference type="EMBL" id="CP016808">
    <property type="protein sequence ID" value="ANY65223.1"/>
    <property type="molecule type" value="Genomic_DNA"/>
</dbReference>
<accession>A0A1B2DBY3</accession>
<reference evidence="1" key="1">
    <citation type="submission" date="2016-08" db="EMBL/GenBank/DDBJ databases">
        <title>Complete Genome Seqeunce of Paenibacillus sp. BIHB 4019 from tea rhizoplane.</title>
        <authorList>
            <person name="Thakur R."/>
            <person name="Swarnkar M.K."/>
            <person name="Gulati A."/>
        </authorList>
    </citation>
    <scope>NUCLEOTIDE SEQUENCE [LARGE SCALE GENOMIC DNA]</scope>
    <source>
        <strain evidence="1">BIHB4019</strain>
    </source>
</reference>
<sequence length="131" mass="14304">MGDQPAYVVRGATMACTCGTHKRRINLPESHGSYVNGKPMMNEDDNCPDNVPYFGICISPKMAAGQIVYLIDEEGNTIGGPPCMPDFMGKWLLPKENAKVDNKPALTTDSFLKCSIEGEVFFLSDGQHDSD</sequence>
<evidence type="ECO:0008006" key="2">
    <source>
        <dbReference type="Google" id="ProtNLM"/>
    </source>
</evidence>
<proteinExistence type="predicted"/>
<name>A0A1B2DBY3_9BACL</name>
<dbReference type="RefSeq" id="WP_099516634.1">
    <property type="nucleotide sequence ID" value="NZ_CP016808.1"/>
</dbReference>
<dbReference type="AlphaFoldDB" id="A0A1B2DBY3"/>
<gene>
    <name evidence="1" type="ORF">BBD42_01055</name>
</gene>
<dbReference type="InterPro" id="IPR025460">
    <property type="entry name" value="DUF4280"/>
</dbReference>
<protein>
    <recommendedName>
        <fullName evidence="2">DUF4280 domain-containing protein</fullName>
    </recommendedName>
</protein>
<organism evidence="1">
    <name type="scientific">Paenibacillus sp. BIHB 4019</name>
    <dbReference type="NCBI Taxonomy" id="1870819"/>
    <lineage>
        <taxon>Bacteria</taxon>
        <taxon>Bacillati</taxon>
        <taxon>Bacillota</taxon>
        <taxon>Bacilli</taxon>
        <taxon>Bacillales</taxon>
        <taxon>Paenibacillaceae</taxon>
        <taxon>Paenibacillus</taxon>
    </lineage>
</organism>